<reference evidence="5 6" key="1">
    <citation type="submission" date="2019-06" db="EMBL/GenBank/DDBJ databases">
        <authorList>
            <person name="Li M."/>
        </authorList>
    </citation>
    <scope>NUCLEOTIDE SEQUENCE [LARGE SCALE GENOMIC DNA]</scope>
    <source>
        <strain evidence="5 6">BGMRC2036</strain>
    </source>
</reference>
<comment type="caution">
    <text evidence="5">The sequence shown here is derived from an EMBL/GenBank/DDBJ whole genome shotgun (WGS) entry which is preliminary data.</text>
</comment>
<dbReference type="OrthoDB" id="5974674at2"/>
<name>A0A506U9M9_9HYPH</name>
<organism evidence="5 6">
    <name type="scientific">Martelella alba</name>
    <dbReference type="NCBI Taxonomy" id="2590451"/>
    <lineage>
        <taxon>Bacteria</taxon>
        <taxon>Pseudomonadati</taxon>
        <taxon>Pseudomonadota</taxon>
        <taxon>Alphaproteobacteria</taxon>
        <taxon>Hyphomicrobiales</taxon>
        <taxon>Aurantimonadaceae</taxon>
        <taxon>Martelella</taxon>
    </lineage>
</organism>
<dbReference type="InterPro" id="IPR000835">
    <property type="entry name" value="HTH_MarR-typ"/>
</dbReference>
<accession>A0A506U9M9</accession>
<protein>
    <submittedName>
        <fullName evidence="5">MarR family transcriptional regulator</fullName>
    </submittedName>
</protein>
<keyword evidence="2" id="KW-0238">DNA-binding</keyword>
<dbReference type="Pfam" id="PF12802">
    <property type="entry name" value="MarR_2"/>
    <property type="match status" value="1"/>
</dbReference>
<dbReference type="SMART" id="SM00347">
    <property type="entry name" value="HTH_MARR"/>
    <property type="match status" value="1"/>
</dbReference>
<keyword evidence="6" id="KW-1185">Reference proteome</keyword>
<dbReference type="Proteomes" id="UP000318801">
    <property type="component" value="Unassembled WGS sequence"/>
</dbReference>
<dbReference type="PANTHER" id="PTHR42756:SF1">
    <property type="entry name" value="TRANSCRIPTIONAL REPRESSOR OF EMRAB OPERON"/>
    <property type="match status" value="1"/>
</dbReference>
<keyword evidence="1" id="KW-0805">Transcription regulation</keyword>
<dbReference type="EMBL" id="VHLG01000004">
    <property type="protein sequence ID" value="TPW31142.1"/>
    <property type="molecule type" value="Genomic_DNA"/>
</dbReference>
<dbReference type="InterPro" id="IPR036390">
    <property type="entry name" value="WH_DNA-bd_sf"/>
</dbReference>
<evidence type="ECO:0000259" key="4">
    <source>
        <dbReference type="PROSITE" id="PS50995"/>
    </source>
</evidence>
<evidence type="ECO:0000256" key="3">
    <source>
        <dbReference type="ARBA" id="ARBA00023163"/>
    </source>
</evidence>
<evidence type="ECO:0000313" key="5">
    <source>
        <dbReference type="EMBL" id="TPW31142.1"/>
    </source>
</evidence>
<dbReference type="PROSITE" id="PS50995">
    <property type="entry name" value="HTH_MARR_2"/>
    <property type="match status" value="1"/>
</dbReference>
<dbReference type="InterPro" id="IPR011991">
    <property type="entry name" value="ArsR-like_HTH"/>
</dbReference>
<dbReference type="AlphaFoldDB" id="A0A506U9M9"/>
<dbReference type="PANTHER" id="PTHR42756">
    <property type="entry name" value="TRANSCRIPTIONAL REGULATOR, MARR"/>
    <property type="match status" value="1"/>
</dbReference>
<evidence type="ECO:0000256" key="1">
    <source>
        <dbReference type="ARBA" id="ARBA00023015"/>
    </source>
</evidence>
<dbReference type="CDD" id="cd00090">
    <property type="entry name" value="HTH_ARSR"/>
    <property type="match status" value="1"/>
</dbReference>
<dbReference type="PRINTS" id="PR00598">
    <property type="entry name" value="HTHMARR"/>
</dbReference>
<dbReference type="GO" id="GO:0003700">
    <property type="term" value="F:DNA-binding transcription factor activity"/>
    <property type="evidence" value="ECO:0007669"/>
    <property type="project" value="InterPro"/>
</dbReference>
<feature type="domain" description="HTH marR-type" evidence="4">
    <location>
        <begin position="1"/>
        <end position="137"/>
    </location>
</feature>
<dbReference type="GO" id="GO:0003677">
    <property type="term" value="F:DNA binding"/>
    <property type="evidence" value="ECO:0007669"/>
    <property type="project" value="UniProtKB-KW"/>
</dbReference>
<dbReference type="SUPFAM" id="SSF46785">
    <property type="entry name" value="Winged helix' DNA-binding domain"/>
    <property type="match status" value="1"/>
</dbReference>
<dbReference type="InterPro" id="IPR036388">
    <property type="entry name" value="WH-like_DNA-bd_sf"/>
</dbReference>
<sequence>MRAIHGAILDIMGVMNRPDRDERMVEAAGIDLDRALFPLLVLTGRYGPIGVVELADRVGRDYTTVSRQIGKLEALGLAERRAGRQDRRVREAFLSEEGRAMLARIDTTRDRFMAALFSGWSDADVADFERMLCLFADAIRDGTPEAT</sequence>
<dbReference type="Gene3D" id="1.10.10.10">
    <property type="entry name" value="Winged helix-like DNA-binding domain superfamily/Winged helix DNA-binding domain"/>
    <property type="match status" value="1"/>
</dbReference>
<evidence type="ECO:0000313" key="6">
    <source>
        <dbReference type="Proteomes" id="UP000318801"/>
    </source>
</evidence>
<proteinExistence type="predicted"/>
<evidence type="ECO:0000256" key="2">
    <source>
        <dbReference type="ARBA" id="ARBA00023125"/>
    </source>
</evidence>
<gene>
    <name evidence="5" type="ORF">FJU08_08860</name>
</gene>
<keyword evidence="3" id="KW-0804">Transcription</keyword>